<dbReference type="Proteomes" id="UP000276133">
    <property type="component" value="Unassembled WGS sequence"/>
</dbReference>
<organism evidence="2 3">
    <name type="scientific">Brachionus plicatilis</name>
    <name type="common">Marine rotifer</name>
    <name type="synonym">Brachionus muelleri</name>
    <dbReference type="NCBI Taxonomy" id="10195"/>
    <lineage>
        <taxon>Eukaryota</taxon>
        <taxon>Metazoa</taxon>
        <taxon>Spiralia</taxon>
        <taxon>Gnathifera</taxon>
        <taxon>Rotifera</taxon>
        <taxon>Eurotatoria</taxon>
        <taxon>Monogononta</taxon>
        <taxon>Pseudotrocha</taxon>
        <taxon>Ploima</taxon>
        <taxon>Brachionidae</taxon>
        <taxon>Brachionus</taxon>
    </lineage>
</organism>
<proteinExistence type="predicted"/>
<dbReference type="AlphaFoldDB" id="A0A3M7QCZ1"/>
<evidence type="ECO:0000313" key="3">
    <source>
        <dbReference type="Proteomes" id="UP000276133"/>
    </source>
</evidence>
<evidence type="ECO:0000313" key="2">
    <source>
        <dbReference type="EMBL" id="RNA08828.1"/>
    </source>
</evidence>
<keyword evidence="1" id="KW-0812">Transmembrane</keyword>
<keyword evidence="3" id="KW-1185">Reference proteome</keyword>
<keyword evidence="1" id="KW-0472">Membrane</keyword>
<gene>
    <name evidence="2" type="ORF">BpHYR1_053912</name>
</gene>
<reference evidence="2 3" key="1">
    <citation type="journal article" date="2018" name="Sci. Rep.">
        <title>Genomic signatures of local adaptation to the degree of environmental predictability in rotifers.</title>
        <authorList>
            <person name="Franch-Gras L."/>
            <person name="Hahn C."/>
            <person name="Garcia-Roger E.M."/>
            <person name="Carmona M.J."/>
            <person name="Serra M."/>
            <person name="Gomez A."/>
        </authorList>
    </citation>
    <scope>NUCLEOTIDE SEQUENCE [LARGE SCALE GENOMIC DNA]</scope>
    <source>
        <strain evidence="2">HYR1</strain>
    </source>
</reference>
<sequence>MLRIKNFSILIFLVDYLTLRRPDLGEISFLNEFPICAAANGSFPWLNSSNLLKLTNMPWAVSGLRKPLIAPVGPMEVANIRLKATGSVKSLFVTGDFILYLEIISSMSLALILSTWRK</sequence>
<comment type="caution">
    <text evidence="2">The sequence shown here is derived from an EMBL/GenBank/DDBJ whole genome shotgun (WGS) entry which is preliminary data.</text>
</comment>
<accession>A0A3M7QCZ1</accession>
<feature type="transmembrane region" description="Helical" evidence="1">
    <location>
        <begin position="97"/>
        <end position="116"/>
    </location>
</feature>
<dbReference type="EMBL" id="REGN01006614">
    <property type="protein sequence ID" value="RNA08828.1"/>
    <property type="molecule type" value="Genomic_DNA"/>
</dbReference>
<protein>
    <submittedName>
        <fullName evidence="2">Uncharacterized protein</fullName>
    </submittedName>
</protein>
<evidence type="ECO:0000256" key="1">
    <source>
        <dbReference type="SAM" id="Phobius"/>
    </source>
</evidence>
<keyword evidence="1" id="KW-1133">Transmembrane helix</keyword>
<name>A0A3M7QCZ1_BRAPC</name>